<dbReference type="CDD" id="cd07197">
    <property type="entry name" value="nitrilase"/>
    <property type="match status" value="1"/>
</dbReference>
<dbReference type="GO" id="GO:0016811">
    <property type="term" value="F:hydrolase activity, acting on carbon-nitrogen (but not peptide) bonds, in linear amides"/>
    <property type="evidence" value="ECO:0007669"/>
    <property type="project" value="UniProtKB-ARBA"/>
</dbReference>
<dbReference type="Pfam" id="PF00795">
    <property type="entry name" value="CN_hydrolase"/>
    <property type="match status" value="1"/>
</dbReference>
<dbReference type="RefSeq" id="WP_147871523.1">
    <property type="nucleotide sequence ID" value="NZ_CP036264.1"/>
</dbReference>
<evidence type="ECO:0000256" key="2">
    <source>
        <dbReference type="SAM" id="SignalP"/>
    </source>
</evidence>
<feature type="signal peptide" evidence="2">
    <location>
        <begin position="1"/>
        <end position="19"/>
    </location>
</feature>
<dbReference type="Gene3D" id="3.60.110.10">
    <property type="entry name" value="Carbon-nitrogen hydrolase"/>
    <property type="match status" value="1"/>
</dbReference>
<dbReference type="SUPFAM" id="SSF56317">
    <property type="entry name" value="Carbon-nitrogen hydrolase"/>
    <property type="match status" value="1"/>
</dbReference>
<protein>
    <submittedName>
        <fullName evidence="4">(R)-stereoselective amidase</fullName>
        <ecNumber evidence="4">3.5.1.100</ecNumber>
    </submittedName>
</protein>
<proteinExistence type="predicted"/>
<gene>
    <name evidence="4" type="primary">ramA_4</name>
    <name evidence="4" type="ORF">Mal15_67300</name>
</gene>
<evidence type="ECO:0000313" key="5">
    <source>
        <dbReference type="Proteomes" id="UP000321353"/>
    </source>
</evidence>
<dbReference type="AlphaFoldDB" id="A0A5B9MML1"/>
<keyword evidence="1 4" id="KW-0378">Hydrolase</keyword>
<reference evidence="4 5" key="1">
    <citation type="submission" date="2019-02" db="EMBL/GenBank/DDBJ databases">
        <title>Planctomycetal bacteria perform biofilm scaping via a novel small molecule.</title>
        <authorList>
            <person name="Jeske O."/>
            <person name="Boedeker C."/>
            <person name="Wiegand S."/>
            <person name="Breitling P."/>
            <person name="Kallscheuer N."/>
            <person name="Jogler M."/>
            <person name="Rohde M."/>
            <person name="Petersen J."/>
            <person name="Medema M.H."/>
            <person name="Surup F."/>
            <person name="Jogler C."/>
        </authorList>
    </citation>
    <scope>NUCLEOTIDE SEQUENCE [LARGE SCALE GENOMIC DNA]</scope>
    <source>
        <strain evidence="4 5">Mal15</strain>
    </source>
</reference>
<dbReference type="InterPro" id="IPR050345">
    <property type="entry name" value="Aliph_Amidase/BUP"/>
</dbReference>
<feature type="domain" description="CN hydrolase" evidence="3">
    <location>
        <begin position="195"/>
        <end position="422"/>
    </location>
</feature>
<name>A0A5B9MML1_9BACT</name>
<organism evidence="4 5">
    <name type="scientific">Stieleria maiorica</name>
    <dbReference type="NCBI Taxonomy" id="2795974"/>
    <lineage>
        <taxon>Bacteria</taxon>
        <taxon>Pseudomonadati</taxon>
        <taxon>Planctomycetota</taxon>
        <taxon>Planctomycetia</taxon>
        <taxon>Pirellulales</taxon>
        <taxon>Pirellulaceae</taxon>
        <taxon>Stieleria</taxon>
    </lineage>
</organism>
<evidence type="ECO:0000313" key="4">
    <source>
        <dbReference type="EMBL" id="QEG02609.1"/>
    </source>
</evidence>
<dbReference type="Proteomes" id="UP000321353">
    <property type="component" value="Chromosome"/>
</dbReference>
<dbReference type="EC" id="3.5.1.100" evidence="4"/>
<feature type="chain" id="PRO_5023078540" evidence="2">
    <location>
        <begin position="20"/>
        <end position="445"/>
    </location>
</feature>
<accession>A0A5B9MML1</accession>
<dbReference type="EMBL" id="CP036264">
    <property type="protein sequence ID" value="QEG02609.1"/>
    <property type="molecule type" value="Genomic_DNA"/>
</dbReference>
<evidence type="ECO:0000256" key="1">
    <source>
        <dbReference type="ARBA" id="ARBA00022801"/>
    </source>
</evidence>
<evidence type="ECO:0000259" key="3">
    <source>
        <dbReference type="PROSITE" id="PS50263"/>
    </source>
</evidence>
<dbReference type="PANTHER" id="PTHR43674:SF2">
    <property type="entry name" value="BETA-UREIDOPROPIONASE"/>
    <property type="match status" value="1"/>
</dbReference>
<dbReference type="InterPro" id="IPR036526">
    <property type="entry name" value="C-N_Hydrolase_sf"/>
</dbReference>
<keyword evidence="2" id="KW-0732">Signal</keyword>
<dbReference type="PANTHER" id="PTHR43674">
    <property type="entry name" value="NITRILASE C965.09-RELATED"/>
    <property type="match status" value="1"/>
</dbReference>
<dbReference type="PROSITE" id="PS50263">
    <property type="entry name" value="CN_HYDROLASE"/>
    <property type="match status" value="1"/>
</dbReference>
<sequence precursor="true">MFRITHLGALCTFVLGLPAATLGQATDESINGWNRTSVRPEIAPEFSHFESDTGELILGLSGQKRDTVDGAWMKVFDVLGGRAVRFRALKRTQHVNSPARCALVKITWLNANGKMVKAAEVHGNMVLGKNEIARPEYPSDHVLNGASEWIQVADSYHVPNGASQARVELRLRWTKGSVQWKNVGFENVEPISRKARLATVHLRPKAGQTAIEKCEQFAPLIEKAAGQNADLVCLPESLTCYRSGRSMSQCAESIPGPSTEYFGDLAKKHDLYIVAGLTEREGAILYNTSVLLGPSGKLIGKYRKVCLPREEIEAGLTPGDRYPVFETRFGKLGMMICWDVQFPEVARRLCDNGAEVIAMPIAGGNPTLAAARAIENQVILVSSTYTEAAKGAMVSGVWNQAGNLLVQNDSNWGTVMVAEVDLAQRFYWDWLGDLKSRIPRERPPR</sequence>
<dbReference type="InterPro" id="IPR003010">
    <property type="entry name" value="C-N_Hydrolase"/>
</dbReference>
<dbReference type="Gene3D" id="2.60.120.260">
    <property type="entry name" value="Galactose-binding domain-like"/>
    <property type="match status" value="1"/>
</dbReference>
<dbReference type="KEGG" id="smam:Mal15_67300"/>
<keyword evidence="5" id="KW-1185">Reference proteome</keyword>